<evidence type="ECO:0000256" key="7">
    <source>
        <dbReference type="SAM" id="MobiDB-lite"/>
    </source>
</evidence>
<gene>
    <name evidence="11" type="ORF">ABC228_18480</name>
</gene>
<dbReference type="Gene3D" id="3.30.450.20">
    <property type="entry name" value="PAS domain"/>
    <property type="match status" value="2"/>
</dbReference>
<dbReference type="SMART" id="SM00283">
    <property type="entry name" value="MA"/>
    <property type="match status" value="1"/>
</dbReference>
<dbReference type="InterPro" id="IPR029151">
    <property type="entry name" value="Sensor-like_sf"/>
</dbReference>
<comment type="subcellular location">
    <subcellularLocation>
        <location evidence="1">Cell membrane</location>
    </subcellularLocation>
</comment>
<dbReference type="PANTHER" id="PTHR32089:SF112">
    <property type="entry name" value="LYSOZYME-LIKE PROTEIN-RELATED"/>
    <property type="match status" value="1"/>
</dbReference>
<evidence type="ECO:0000256" key="8">
    <source>
        <dbReference type="SAM" id="Phobius"/>
    </source>
</evidence>
<evidence type="ECO:0000256" key="4">
    <source>
        <dbReference type="ARBA" id="ARBA00023224"/>
    </source>
</evidence>
<dbReference type="CDD" id="cd06225">
    <property type="entry name" value="HAMP"/>
    <property type="match status" value="1"/>
</dbReference>
<dbReference type="SUPFAM" id="SSF58104">
    <property type="entry name" value="Methyl-accepting chemotaxis protein (MCP) signaling domain"/>
    <property type="match status" value="1"/>
</dbReference>
<accession>A0ABU9XMB9</accession>
<protein>
    <submittedName>
        <fullName evidence="11">Methyl-accepting chemotaxis protein</fullName>
    </submittedName>
</protein>
<dbReference type="SUPFAM" id="SSF103190">
    <property type="entry name" value="Sensory domain-like"/>
    <property type="match status" value="1"/>
</dbReference>
<proteinExistence type="inferred from homology"/>
<feature type="domain" description="HAMP" evidence="10">
    <location>
        <begin position="326"/>
        <end position="378"/>
    </location>
</feature>
<keyword evidence="2" id="KW-1003">Cell membrane</keyword>
<dbReference type="PROSITE" id="PS50885">
    <property type="entry name" value="HAMP"/>
    <property type="match status" value="1"/>
</dbReference>
<dbReference type="EMBL" id="JBDIML010000011">
    <property type="protein sequence ID" value="MEN2769165.1"/>
    <property type="molecule type" value="Genomic_DNA"/>
</dbReference>
<dbReference type="Proteomes" id="UP001444625">
    <property type="component" value="Unassembled WGS sequence"/>
</dbReference>
<name>A0ABU9XMB9_9BACI</name>
<evidence type="ECO:0000313" key="12">
    <source>
        <dbReference type="Proteomes" id="UP001444625"/>
    </source>
</evidence>
<dbReference type="InterPro" id="IPR003660">
    <property type="entry name" value="HAMP_dom"/>
</dbReference>
<evidence type="ECO:0000256" key="3">
    <source>
        <dbReference type="ARBA" id="ARBA00023136"/>
    </source>
</evidence>
<keyword evidence="3 8" id="KW-0472">Membrane</keyword>
<dbReference type="PROSITE" id="PS50111">
    <property type="entry name" value="CHEMOTAXIS_TRANSDUC_2"/>
    <property type="match status" value="1"/>
</dbReference>
<keyword evidence="12" id="KW-1185">Reference proteome</keyword>
<keyword evidence="4 6" id="KW-0807">Transducer</keyword>
<dbReference type="RefSeq" id="WP_345826660.1">
    <property type="nucleotide sequence ID" value="NZ_JBDIML010000011.1"/>
</dbReference>
<evidence type="ECO:0000259" key="9">
    <source>
        <dbReference type="PROSITE" id="PS50111"/>
    </source>
</evidence>
<dbReference type="Gene3D" id="6.10.340.10">
    <property type="match status" value="1"/>
</dbReference>
<dbReference type="PANTHER" id="PTHR32089">
    <property type="entry name" value="METHYL-ACCEPTING CHEMOTAXIS PROTEIN MCPB"/>
    <property type="match status" value="1"/>
</dbReference>
<feature type="domain" description="Methyl-accepting transducer" evidence="9">
    <location>
        <begin position="397"/>
        <end position="668"/>
    </location>
</feature>
<organism evidence="11 12">
    <name type="scientific">Ornithinibacillus xuwenensis</name>
    <dbReference type="NCBI Taxonomy" id="3144668"/>
    <lineage>
        <taxon>Bacteria</taxon>
        <taxon>Bacillati</taxon>
        <taxon>Bacillota</taxon>
        <taxon>Bacilli</taxon>
        <taxon>Bacillales</taxon>
        <taxon>Bacillaceae</taxon>
        <taxon>Ornithinibacillus</taxon>
    </lineage>
</organism>
<evidence type="ECO:0000313" key="11">
    <source>
        <dbReference type="EMBL" id="MEN2769165.1"/>
    </source>
</evidence>
<evidence type="ECO:0000256" key="1">
    <source>
        <dbReference type="ARBA" id="ARBA00004236"/>
    </source>
</evidence>
<reference evidence="11 12" key="1">
    <citation type="submission" date="2024-05" db="EMBL/GenBank/DDBJ databases">
        <authorList>
            <person name="Haq I."/>
            <person name="Ullah Z."/>
            <person name="Ahmad R."/>
            <person name="Li M."/>
            <person name="Tong Y."/>
        </authorList>
    </citation>
    <scope>NUCLEOTIDE SEQUENCE [LARGE SCALE GENOMIC DNA]</scope>
    <source>
        <strain evidence="11 12">16A2E</strain>
    </source>
</reference>
<dbReference type="Gene3D" id="1.10.287.950">
    <property type="entry name" value="Methyl-accepting chemotaxis protein"/>
    <property type="match status" value="1"/>
</dbReference>
<keyword evidence="8" id="KW-1133">Transmembrane helix</keyword>
<evidence type="ECO:0000256" key="2">
    <source>
        <dbReference type="ARBA" id="ARBA00022475"/>
    </source>
</evidence>
<feature type="transmembrane region" description="Helical" evidence="8">
    <location>
        <begin position="12"/>
        <end position="33"/>
    </location>
</feature>
<evidence type="ECO:0000259" key="10">
    <source>
        <dbReference type="PROSITE" id="PS50885"/>
    </source>
</evidence>
<dbReference type="CDD" id="cd12912">
    <property type="entry name" value="PDC2_MCP_like"/>
    <property type="match status" value="1"/>
</dbReference>
<feature type="region of interest" description="Disordered" evidence="7">
    <location>
        <begin position="416"/>
        <end position="439"/>
    </location>
</feature>
<dbReference type="InterPro" id="IPR004089">
    <property type="entry name" value="MCPsignal_dom"/>
</dbReference>
<comment type="similarity">
    <text evidence="5">Belongs to the methyl-accepting chemotaxis (MCP) protein family.</text>
</comment>
<comment type="caution">
    <text evidence="11">The sequence shown here is derived from an EMBL/GenBank/DDBJ whole genome shotgun (WGS) entry which is preliminary data.</text>
</comment>
<dbReference type="SMART" id="SM00304">
    <property type="entry name" value="HAMP"/>
    <property type="match status" value="1"/>
</dbReference>
<dbReference type="Pfam" id="PF22673">
    <property type="entry name" value="MCP-like_PDC_1"/>
    <property type="match status" value="1"/>
</dbReference>
<dbReference type="SUPFAM" id="SSF158472">
    <property type="entry name" value="HAMP domain-like"/>
    <property type="match status" value="1"/>
</dbReference>
<sequence length="683" mass="75467">MKNLLGKLSMLWKVMIILPFIIVFLALLTFISYQNASTELNNAIAERMKTKLSETVEIIDKKLTTHERNLVTTKALVESQTSLFTKQAYRAYFEKLLPSNEETFGVGIWYEPFTYSEDEEFFAPYVYKDGDNVVYSEDYEDPSYNYPETDWYVQGMQSDVPVWTAPYYDETLGQTFITTAVSFNNQEKNISGVITSDYVLNSIQAVISEIQVEDSGYAVLIDQDGNFLAHPDQEKLMTSNLAEDIKNDGEAVDGIVSKENGKEIVQIAGSEYEVHFKTLPKVGWKIVLFAPTDELYASLPVLLNKLIITSSILIIFIILIVFYIGKTVSKDANRMNAQLEILASGDLTKRLDTKSKDEFGQMGQHFNHSVNSLQSMLSTIASSTEHVAATAEQLSASSEEINSSVEEVANSIQDVADNASSQSELATELSHSSSNMHHHMNDMASSVKSMEEEANHSTNLANNGSELVKEVVHKMKELNEQISSSSQIIFALESKSNQIGQMANLITDVTEQTNLLALNAAIEAARAGEAGKGFAVVAEEVRKLAEQSGQASKEINEIIGGIQKEVSQSVSMMKDSQHIADKGIESVERTGESFGQITNSIFSLSSKIAILTKEMDSALADMESMKDLSNNVQNYSTNTSDHAHSVSAVTEEQMSMMAEVSKASESLAELAQQLQEEMGKFNI</sequence>
<evidence type="ECO:0000256" key="5">
    <source>
        <dbReference type="ARBA" id="ARBA00029447"/>
    </source>
</evidence>
<dbReference type="Pfam" id="PF00015">
    <property type="entry name" value="MCPsignal"/>
    <property type="match status" value="1"/>
</dbReference>
<keyword evidence="8" id="KW-0812">Transmembrane</keyword>
<dbReference type="Pfam" id="PF00672">
    <property type="entry name" value="HAMP"/>
    <property type="match status" value="1"/>
</dbReference>
<evidence type="ECO:0000256" key="6">
    <source>
        <dbReference type="PROSITE-ProRule" id="PRU00284"/>
    </source>
</evidence>
<feature type="transmembrane region" description="Helical" evidence="8">
    <location>
        <begin position="306"/>
        <end position="325"/>
    </location>
</feature>
<dbReference type="CDD" id="cd11386">
    <property type="entry name" value="MCP_signal"/>
    <property type="match status" value="1"/>
</dbReference>
<dbReference type="CDD" id="cd12913">
    <property type="entry name" value="PDC1_MCP_like"/>
    <property type="match status" value="1"/>
</dbReference>